<dbReference type="EMBL" id="QZJF01000021">
    <property type="protein sequence ID" value="RJR26505.1"/>
    <property type="molecule type" value="Genomic_DNA"/>
</dbReference>
<comment type="caution">
    <text evidence="2">The sequence shown here is derived from an EMBL/GenBank/DDBJ whole genome shotgun (WGS) entry which is preliminary data.</text>
</comment>
<accession>A0A3A4ZB14</accession>
<organism evidence="2 3">
    <name type="scientific">candidate division WWE3 bacterium</name>
    <dbReference type="NCBI Taxonomy" id="2053526"/>
    <lineage>
        <taxon>Bacteria</taxon>
        <taxon>Katanobacteria</taxon>
    </lineage>
</organism>
<reference evidence="2 3" key="1">
    <citation type="journal article" date="2017" name="ISME J.">
        <title>Energy and carbon metabolisms in a deep terrestrial subsurface fluid microbial community.</title>
        <authorList>
            <person name="Momper L."/>
            <person name="Jungbluth S.P."/>
            <person name="Lee M.D."/>
            <person name="Amend J.P."/>
        </authorList>
    </citation>
    <scope>NUCLEOTIDE SEQUENCE [LARGE SCALE GENOMIC DNA]</scope>
    <source>
        <strain evidence="2">SURF_46</strain>
    </source>
</reference>
<proteinExistence type="predicted"/>
<dbReference type="InterPro" id="IPR011576">
    <property type="entry name" value="Pyridox_Oxase_N"/>
</dbReference>
<dbReference type="SUPFAM" id="SSF50475">
    <property type="entry name" value="FMN-binding split barrel"/>
    <property type="match status" value="1"/>
</dbReference>
<gene>
    <name evidence="2" type="ORF">C4561_05145</name>
</gene>
<evidence type="ECO:0000259" key="1">
    <source>
        <dbReference type="Pfam" id="PF01243"/>
    </source>
</evidence>
<feature type="domain" description="Pyridoxamine 5'-phosphate oxidase N-terminal" evidence="1">
    <location>
        <begin position="9"/>
        <end position="92"/>
    </location>
</feature>
<dbReference type="Gene3D" id="2.30.110.10">
    <property type="entry name" value="Electron Transport, Fmn-binding Protein, Chain A"/>
    <property type="match status" value="1"/>
</dbReference>
<name>A0A3A4ZB14_UNCKA</name>
<dbReference type="AlphaFoldDB" id="A0A3A4ZB14"/>
<sequence>MQSDLIQLAKDIIQSNQYMTIASSDETGEAWASPVAYVYDDSYNLYWVSVPKSKHQRNINYNPKVSLAIFDSHQLWGEGVGVQIEATVEQVSFMELPKVTKLYFRREYPYGNASGAFGDGLKELLKGKVYHFYKATPTKVWIPDPKSDIDSRLAIDLT</sequence>
<dbReference type="InterPro" id="IPR012349">
    <property type="entry name" value="Split_barrel_FMN-bd"/>
</dbReference>
<dbReference type="Pfam" id="PF01243">
    <property type="entry name" value="PNPOx_N"/>
    <property type="match status" value="1"/>
</dbReference>
<evidence type="ECO:0000313" key="3">
    <source>
        <dbReference type="Proteomes" id="UP000265540"/>
    </source>
</evidence>
<protein>
    <submittedName>
        <fullName evidence="2">Pyridoxamine 5'-phosphate oxidase family protein</fullName>
    </submittedName>
</protein>
<evidence type="ECO:0000313" key="2">
    <source>
        <dbReference type="EMBL" id="RJR26505.1"/>
    </source>
</evidence>
<dbReference type="Proteomes" id="UP000265540">
    <property type="component" value="Unassembled WGS sequence"/>
</dbReference>